<evidence type="ECO:0000313" key="11">
    <source>
        <dbReference type="Proteomes" id="UP000294194"/>
    </source>
</evidence>
<dbReference type="NCBIfam" id="TIGR00688">
    <property type="entry name" value="rarD"/>
    <property type="match status" value="1"/>
</dbReference>
<keyword evidence="11" id="KW-1185">Reference proteome</keyword>
<gene>
    <name evidence="10" type="primary">rarD</name>
    <name evidence="10" type="ORF">EYE40_10505</name>
</gene>
<reference evidence="11" key="1">
    <citation type="submission" date="2019-02" db="EMBL/GenBank/DDBJ databases">
        <title>Glaciihabitans arcticus sp. nov., a psychrotolerant bacterium isolated from polar soil.</title>
        <authorList>
            <person name="Dahal R.H."/>
        </authorList>
    </citation>
    <scope>NUCLEOTIDE SEQUENCE [LARGE SCALE GENOMIC DNA]</scope>
    <source>
        <strain evidence="11">RP-3-7</strain>
    </source>
</reference>
<feature type="transmembrane region" description="Helical" evidence="8">
    <location>
        <begin position="7"/>
        <end position="27"/>
    </location>
</feature>
<dbReference type="GO" id="GO:0005886">
    <property type="term" value="C:plasma membrane"/>
    <property type="evidence" value="ECO:0007669"/>
    <property type="project" value="UniProtKB-SubCell"/>
</dbReference>
<feature type="transmembrane region" description="Helical" evidence="8">
    <location>
        <begin position="206"/>
        <end position="229"/>
    </location>
</feature>
<feature type="transmembrane region" description="Helical" evidence="8">
    <location>
        <begin position="33"/>
        <end position="55"/>
    </location>
</feature>
<dbReference type="InterPro" id="IPR000620">
    <property type="entry name" value="EamA_dom"/>
</dbReference>
<evidence type="ECO:0000256" key="1">
    <source>
        <dbReference type="ARBA" id="ARBA00004651"/>
    </source>
</evidence>
<dbReference type="PANTHER" id="PTHR22911">
    <property type="entry name" value="ACYL-MALONYL CONDENSING ENZYME-RELATED"/>
    <property type="match status" value="1"/>
</dbReference>
<comment type="subcellular location">
    <subcellularLocation>
        <location evidence="1">Cell membrane</location>
        <topology evidence="1">Multi-pass membrane protein</topology>
    </subcellularLocation>
</comment>
<evidence type="ECO:0000256" key="6">
    <source>
        <dbReference type="ARBA" id="ARBA00022989"/>
    </source>
</evidence>
<feature type="transmembrane region" description="Helical" evidence="8">
    <location>
        <begin position="145"/>
        <end position="162"/>
    </location>
</feature>
<dbReference type="AlphaFoldDB" id="A0A4V2JF95"/>
<dbReference type="Proteomes" id="UP000294194">
    <property type="component" value="Unassembled WGS sequence"/>
</dbReference>
<comment type="similarity">
    <text evidence="2">Belongs to the EamA transporter family.</text>
</comment>
<evidence type="ECO:0000256" key="2">
    <source>
        <dbReference type="ARBA" id="ARBA00007362"/>
    </source>
</evidence>
<evidence type="ECO:0000256" key="4">
    <source>
        <dbReference type="ARBA" id="ARBA00022475"/>
    </source>
</evidence>
<dbReference type="InterPro" id="IPR004626">
    <property type="entry name" value="RarD"/>
</dbReference>
<feature type="domain" description="EamA" evidence="9">
    <location>
        <begin position="148"/>
        <end position="281"/>
    </location>
</feature>
<feature type="transmembrane region" description="Helical" evidence="8">
    <location>
        <begin position="94"/>
        <end position="116"/>
    </location>
</feature>
<keyword evidence="3" id="KW-0813">Transport</keyword>
<dbReference type="Pfam" id="PF00892">
    <property type="entry name" value="EamA"/>
    <property type="match status" value="2"/>
</dbReference>
<dbReference type="SUPFAM" id="SSF103481">
    <property type="entry name" value="Multidrug resistance efflux transporter EmrE"/>
    <property type="match status" value="2"/>
</dbReference>
<feature type="transmembrane region" description="Helical" evidence="8">
    <location>
        <begin position="182"/>
        <end position="200"/>
    </location>
</feature>
<dbReference type="Gene3D" id="1.10.3730.20">
    <property type="match status" value="1"/>
</dbReference>
<dbReference type="InterPro" id="IPR037185">
    <property type="entry name" value="EmrE-like"/>
</dbReference>
<keyword evidence="7 8" id="KW-0472">Membrane</keyword>
<keyword evidence="4" id="KW-1003">Cell membrane</keyword>
<comment type="caution">
    <text evidence="10">The sequence shown here is derived from an EMBL/GenBank/DDBJ whole genome shotgun (WGS) entry which is preliminary data.</text>
</comment>
<keyword evidence="5 8" id="KW-0812">Transmembrane</keyword>
<evidence type="ECO:0000256" key="8">
    <source>
        <dbReference type="SAM" id="Phobius"/>
    </source>
</evidence>
<feature type="transmembrane region" description="Helical" evidence="8">
    <location>
        <begin position="264"/>
        <end position="285"/>
    </location>
</feature>
<feature type="transmembrane region" description="Helical" evidence="8">
    <location>
        <begin position="241"/>
        <end position="258"/>
    </location>
</feature>
<evidence type="ECO:0000256" key="7">
    <source>
        <dbReference type="ARBA" id="ARBA00023136"/>
    </source>
</evidence>
<organism evidence="10 11">
    <name type="scientific">Glaciihabitans arcticus</name>
    <dbReference type="NCBI Taxonomy" id="2668039"/>
    <lineage>
        <taxon>Bacteria</taxon>
        <taxon>Bacillati</taxon>
        <taxon>Actinomycetota</taxon>
        <taxon>Actinomycetes</taxon>
        <taxon>Micrococcales</taxon>
        <taxon>Microbacteriaceae</taxon>
        <taxon>Glaciihabitans</taxon>
    </lineage>
</organism>
<proteinExistence type="inferred from homology"/>
<keyword evidence="6 8" id="KW-1133">Transmembrane helix</keyword>
<accession>A0A4V2JF95</accession>
<evidence type="ECO:0000313" key="10">
    <source>
        <dbReference type="EMBL" id="TBN58629.1"/>
    </source>
</evidence>
<sequence>MGAGLAYAIAAYGLWGFLPVFFVLLSPSSAPEIVAWRIVLSVVFCLVLLTVTRGWPALITIVRDTRTTLILGGAGVLILVNWGVYVFATLTGHVVEAALGYFTNPIVTVLLGVFVLREKLRPLQWVSIGISAVAVLVLAVNYGQFPWIALILAFSFGLYGLVKKQVGGRVDAISGLTIETAWLAPFASVVLIVIAANGALTTGNSGIPHLLLMMSAGVITAVPLLLFAAGARRLPLSYMGLTQYLAPVLQLIIGVFVLHEDMPFARWLGFGLVWVALIVLTIDMFTAGRGPRRASLERP</sequence>
<dbReference type="EMBL" id="SISG01000001">
    <property type="protein sequence ID" value="TBN58629.1"/>
    <property type="molecule type" value="Genomic_DNA"/>
</dbReference>
<evidence type="ECO:0000256" key="5">
    <source>
        <dbReference type="ARBA" id="ARBA00022692"/>
    </source>
</evidence>
<name>A0A4V2JF95_9MICO</name>
<evidence type="ECO:0000259" key="9">
    <source>
        <dbReference type="Pfam" id="PF00892"/>
    </source>
</evidence>
<evidence type="ECO:0000256" key="3">
    <source>
        <dbReference type="ARBA" id="ARBA00022448"/>
    </source>
</evidence>
<dbReference type="PANTHER" id="PTHR22911:SF137">
    <property type="entry name" value="SOLUTE CARRIER FAMILY 35 MEMBER G2-RELATED"/>
    <property type="match status" value="1"/>
</dbReference>
<feature type="transmembrane region" description="Helical" evidence="8">
    <location>
        <begin position="67"/>
        <end position="88"/>
    </location>
</feature>
<feature type="transmembrane region" description="Helical" evidence="8">
    <location>
        <begin position="123"/>
        <end position="139"/>
    </location>
</feature>
<protein>
    <submittedName>
        <fullName evidence="10">EamA family transporter RarD</fullName>
    </submittedName>
</protein>
<feature type="domain" description="EamA" evidence="9">
    <location>
        <begin position="4"/>
        <end position="138"/>
    </location>
</feature>